<dbReference type="Proteomes" id="UP000236893">
    <property type="component" value="Unassembled WGS sequence"/>
</dbReference>
<comment type="caution">
    <text evidence="1">The sequence shown here is derived from an EMBL/GenBank/DDBJ whole genome shotgun (WGS) entry which is preliminary data.</text>
</comment>
<dbReference type="AlphaFoldDB" id="A0A2S5A3A2"/>
<evidence type="ECO:0000313" key="2">
    <source>
        <dbReference type="Proteomes" id="UP000236893"/>
    </source>
</evidence>
<keyword evidence="2" id="KW-1185">Reference proteome</keyword>
<gene>
    <name evidence="1" type="ORF">C3K47_08005</name>
</gene>
<accession>A0A2S5A3A2</accession>
<sequence>MIEVFKTNVRIEHQAIGLIQLIHKTFEGYKANFDLQDRDRILRVESNDELINSSELILLLNRLGFSIEILADEVPFSFPEILVN</sequence>
<reference evidence="1 2" key="1">
    <citation type="submission" date="2018-01" db="EMBL/GenBank/DDBJ databases">
        <authorList>
            <person name="Gaut B.S."/>
            <person name="Morton B.R."/>
            <person name="Clegg M.T."/>
            <person name="Duvall M.R."/>
        </authorList>
    </citation>
    <scope>NUCLEOTIDE SEQUENCE [LARGE SCALE GENOMIC DNA]</scope>
    <source>
        <strain evidence="1 2">HR-AV</strain>
    </source>
</reference>
<dbReference type="RefSeq" id="WP_103788604.1">
    <property type="nucleotide sequence ID" value="NZ_PQVF01000005.1"/>
</dbReference>
<organism evidence="1 2">
    <name type="scientific">Solitalea longa</name>
    <dbReference type="NCBI Taxonomy" id="2079460"/>
    <lineage>
        <taxon>Bacteria</taxon>
        <taxon>Pseudomonadati</taxon>
        <taxon>Bacteroidota</taxon>
        <taxon>Sphingobacteriia</taxon>
        <taxon>Sphingobacteriales</taxon>
        <taxon>Sphingobacteriaceae</taxon>
        <taxon>Solitalea</taxon>
    </lineage>
</organism>
<name>A0A2S5A3A2_9SPHI</name>
<dbReference type="EMBL" id="PQVF01000005">
    <property type="protein sequence ID" value="POY36994.1"/>
    <property type="molecule type" value="Genomic_DNA"/>
</dbReference>
<evidence type="ECO:0000313" key="1">
    <source>
        <dbReference type="EMBL" id="POY36994.1"/>
    </source>
</evidence>
<proteinExistence type="predicted"/>
<dbReference type="OrthoDB" id="1036397at2"/>
<protein>
    <submittedName>
        <fullName evidence="1">Uncharacterized protein</fullName>
    </submittedName>
</protein>